<evidence type="ECO:0000313" key="2">
    <source>
        <dbReference type="Proteomes" id="UP001590951"/>
    </source>
</evidence>
<protein>
    <submittedName>
        <fullName evidence="1">Uncharacterized protein</fullName>
    </submittedName>
</protein>
<reference evidence="1 2" key="1">
    <citation type="submission" date="2024-09" db="EMBL/GenBank/DDBJ databases">
        <title>Rethinking Asexuality: The Enigmatic Case of Functional Sexual Genes in Lepraria (Stereocaulaceae).</title>
        <authorList>
            <person name="Doellman M."/>
            <person name="Sun Y."/>
            <person name="Barcenas-Pena A."/>
            <person name="Lumbsch H.T."/>
            <person name="Grewe F."/>
        </authorList>
    </citation>
    <scope>NUCLEOTIDE SEQUENCE [LARGE SCALE GENOMIC DNA]</scope>
    <source>
        <strain evidence="1 2">Grewe 0041</strain>
    </source>
</reference>
<dbReference type="Proteomes" id="UP001590951">
    <property type="component" value="Unassembled WGS sequence"/>
</dbReference>
<name>A0ABR4BB02_9LECA</name>
<comment type="caution">
    <text evidence="1">The sequence shown here is derived from an EMBL/GenBank/DDBJ whole genome shotgun (WGS) entry which is preliminary data.</text>
</comment>
<organism evidence="1 2">
    <name type="scientific">Lepraria finkii</name>
    <dbReference type="NCBI Taxonomy" id="1340010"/>
    <lineage>
        <taxon>Eukaryota</taxon>
        <taxon>Fungi</taxon>
        <taxon>Dikarya</taxon>
        <taxon>Ascomycota</taxon>
        <taxon>Pezizomycotina</taxon>
        <taxon>Lecanoromycetes</taxon>
        <taxon>OSLEUM clade</taxon>
        <taxon>Lecanoromycetidae</taxon>
        <taxon>Lecanorales</taxon>
        <taxon>Lecanorineae</taxon>
        <taxon>Stereocaulaceae</taxon>
        <taxon>Lepraria</taxon>
    </lineage>
</organism>
<gene>
    <name evidence="1" type="ORF">ABVK25_004854</name>
</gene>
<keyword evidence="2" id="KW-1185">Reference proteome</keyword>
<evidence type="ECO:0000313" key="1">
    <source>
        <dbReference type="EMBL" id="KAL2055032.1"/>
    </source>
</evidence>
<accession>A0ABR4BB02</accession>
<sequence length="139" mass="15867">MRTLRGQLEQATQNAVTKLRADGDRAGFWLDTSDWLDPDVEEDSQIAEFFLDETVTPAKSRLTEQGNQRVAIFLHTHVCRHLAGVELNCAFLPHEVYQGKGLDQEEAGFDKYIEDEKERKLKLLFWENEGLGMEEALVG</sequence>
<proteinExistence type="predicted"/>
<dbReference type="EMBL" id="JBHFEH010000013">
    <property type="protein sequence ID" value="KAL2055032.1"/>
    <property type="molecule type" value="Genomic_DNA"/>
</dbReference>